<keyword evidence="12" id="KW-1133">Transmembrane helix</keyword>
<dbReference type="SUPFAM" id="SSF81383">
    <property type="entry name" value="F-box domain"/>
    <property type="match status" value="2"/>
</dbReference>
<evidence type="ECO:0000256" key="6">
    <source>
        <dbReference type="ARBA" id="ARBA00022614"/>
    </source>
</evidence>
<proteinExistence type="inferred from homology"/>
<dbReference type="InterPro" id="IPR000684">
    <property type="entry name" value="RNA_pol_II_repeat_euk"/>
</dbReference>
<dbReference type="PRINTS" id="PR01217">
    <property type="entry name" value="PRICHEXTENSN"/>
</dbReference>
<feature type="compositionally biased region" description="Low complexity" evidence="18">
    <location>
        <begin position="559"/>
        <end position="570"/>
    </location>
</feature>
<organism evidence="20 21">
    <name type="scientific">Rhizoclosmatium globosum</name>
    <dbReference type="NCBI Taxonomy" id="329046"/>
    <lineage>
        <taxon>Eukaryota</taxon>
        <taxon>Fungi</taxon>
        <taxon>Fungi incertae sedis</taxon>
        <taxon>Chytridiomycota</taxon>
        <taxon>Chytridiomycota incertae sedis</taxon>
        <taxon>Chytridiomycetes</taxon>
        <taxon>Chytridiales</taxon>
        <taxon>Chytriomycetaceae</taxon>
        <taxon>Rhizoclosmatium</taxon>
    </lineage>
</organism>
<keyword evidence="21" id="KW-1185">Reference proteome</keyword>
<dbReference type="Pfam" id="PF13855">
    <property type="entry name" value="LRR_8"/>
    <property type="match status" value="1"/>
</dbReference>
<dbReference type="InterPro" id="IPR036047">
    <property type="entry name" value="F-box-like_dom_sf"/>
</dbReference>
<feature type="region of interest" description="Disordered" evidence="18">
    <location>
        <begin position="426"/>
        <end position="733"/>
    </location>
</feature>
<evidence type="ECO:0000313" key="21">
    <source>
        <dbReference type="Proteomes" id="UP000193642"/>
    </source>
</evidence>
<feature type="domain" description="F-box" evidence="19">
    <location>
        <begin position="55"/>
        <end position="90"/>
    </location>
</feature>
<dbReference type="EMBL" id="MCGO01000018">
    <property type="protein sequence ID" value="ORY45980.1"/>
    <property type="molecule type" value="Genomic_DNA"/>
</dbReference>
<dbReference type="Pfam" id="PF00560">
    <property type="entry name" value="LRR_1"/>
    <property type="match status" value="1"/>
</dbReference>
<evidence type="ECO:0000256" key="15">
    <source>
        <dbReference type="ARBA" id="ARBA00023163"/>
    </source>
</evidence>
<dbReference type="PROSITE" id="PS50181">
    <property type="entry name" value="FBOX"/>
    <property type="match status" value="1"/>
</dbReference>
<evidence type="ECO:0000256" key="11">
    <source>
        <dbReference type="ARBA" id="ARBA00022833"/>
    </source>
</evidence>
<feature type="compositionally biased region" description="Polar residues" evidence="18">
    <location>
        <begin position="571"/>
        <end position="608"/>
    </location>
</feature>
<evidence type="ECO:0000313" key="20">
    <source>
        <dbReference type="EMBL" id="ORY45980.1"/>
    </source>
</evidence>
<dbReference type="InterPro" id="IPR001611">
    <property type="entry name" value="Leu-rich_rpt"/>
</dbReference>
<dbReference type="GO" id="GO:0006366">
    <property type="term" value="P:transcription by RNA polymerase II"/>
    <property type="evidence" value="ECO:0007669"/>
    <property type="project" value="InterPro"/>
</dbReference>
<evidence type="ECO:0000256" key="16">
    <source>
        <dbReference type="ARBA" id="ARBA00023242"/>
    </source>
</evidence>
<dbReference type="GO" id="GO:0003677">
    <property type="term" value="F:DNA binding"/>
    <property type="evidence" value="ECO:0007669"/>
    <property type="project" value="UniProtKB-KW"/>
</dbReference>
<keyword evidence="5" id="KW-0597">Phosphoprotein</keyword>
<evidence type="ECO:0000256" key="3">
    <source>
        <dbReference type="ARBA" id="ARBA00009592"/>
    </source>
</evidence>
<dbReference type="GO" id="GO:0005634">
    <property type="term" value="C:nucleus"/>
    <property type="evidence" value="ECO:0007669"/>
    <property type="project" value="UniProtKB-SubCell"/>
</dbReference>
<evidence type="ECO:0000256" key="17">
    <source>
        <dbReference type="ARBA" id="ARBA00037847"/>
    </source>
</evidence>
<reference evidence="20 21" key="1">
    <citation type="submission" date="2016-07" db="EMBL/GenBank/DDBJ databases">
        <title>Pervasive Adenine N6-methylation of Active Genes in Fungi.</title>
        <authorList>
            <consortium name="DOE Joint Genome Institute"/>
            <person name="Mondo S.J."/>
            <person name="Dannebaum R.O."/>
            <person name="Kuo R.C."/>
            <person name="Labutti K."/>
            <person name="Haridas S."/>
            <person name="Kuo A."/>
            <person name="Salamov A."/>
            <person name="Ahrendt S.R."/>
            <person name="Lipzen A."/>
            <person name="Sullivan W."/>
            <person name="Andreopoulos W.B."/>
            <person name="Clum A."/>
            <person name="Lindquist E."/>
            <person name="Daum C."/>
            <person name="Ramamoorthy G.K."/>
            <person name="Gryganskyi A."/>
            <person name="Culley D."/>
            <person name="Magnuson J.K."/>
            <person name="James T.Y."/>
            <person name="O'Malley M.A."/>
            <person name="Stajich J.E."/>
            <person name="Spatafora J.W."/>
            <person name="Visel A."/>
            <person name="Grigoriev I.V."/>
        </authorList>
    </citation>
    <scope>NUCLEOTIDE SEQUENCE [LARGE SCALE GENOMIC DNA]</scope>
    <source>
        <strain evidence="20 21">JEL800</strain>
    </source>
</reference>
<evidence type="ECO:0000256" key="18">
    <source>
        <dbReference type="SAM" id="MobiDB-lite"/>
    </source>
</evidence>
<evidence type="ECO:0000256" key="4">
    <source>
        <dbReference type="ARBA" id="ARBA00022475"/>
    </source>
</evidence>
<evidence type="ECO:0000256" key="10">
    <source>
        <dbReference type="ARBA" id="ARBA00022737"/>
    </source>
</evidence>
<dbReference type="InterPro" id="IPR055414">
    <property type="entry name" value="LRR_R13L4/SHOC2-like"/>
</dbReference>
<keyword evidence="10" id="KW-0677">Repeat</keyword>
<feature type="compositionally biased region" description="Polar residues" evidence="18">
    <location>
        <begin position="426"/>
        <end position="435"/>
    </location>
</feature>
<keyword evidence="13" id="KW-0238">DNA-binding</keyword>
<keyword evidence="4" id="KW-1003">Cell membrane</keyword>
<keyword evidence="16" id="KW-0539">Nucleus</keyword>
<dbReference type="PROSITE" id="PS51450">
    <property type="entry name" value="LRR"/>
    <property type="match status" value="1"/>
</dbReference>
<dbReference type="PANTHER" id="PTHR48062">
    <property type="entry name" value="RECEPTOR-LIKE PROTEIN 14"/>
    <property type="match status" value="1"/>
</dbReference>
<evidence type="ECO:0000256" key="9">
    <source>
        <dbReference type="ARBA" id="ARBA00022729"/>
    </source>
</evidence>
<dbReference type="FunFam" id="3.80.10.10:FF:000095">
    <property type="entry name" value="LRR receptor-like serine/threonine-protein kinase GSO1"/>
    <property type="match status" value="2"/>
</dbReference>
<dbReference type="Pfam" id="PF00646">
    <property type="entry name" value="F-box"/>
    <property type="match status" value="2"/>
</dbReference>
<keyword evidence="11" id="KW-0862">Zinc</keyword>
<dbReference type="SMART" id="SM00256">
    <property type="entry name" value="FBOX"/>
    <property type="match status" value="2"/>
</dbReference>
<dbReference type="PROSITE" id="PS00115">
    <property type="entry name" value="RNA_POL_II_REPEAT"/>
    <property type="match status" value="4"/>
</dbReference>
<keyword evidence="14" id="KW-0472">Membrane</keyword>
<dbReference type="PANTHER" id="PTHR48062:SF52">
    <property type="entry name" value="RECEPTOR-LIKE PROTEIN 8-RELATED"/>
    <property type="match status" value="1"/>
</dbReference>
<dbReference type="SMART" id="SM00369">
    <property type="entry name" value="LRR_TYP"/>
    <property type="match status" value="6"/>
</dbReference>
<keyword evidence="8" id="KW-0479">Metal-binding</keyword>
<feature type="compositionally biased region" description="Low complexity" evidence="18">
    <location>
        <begin position="443"/>
        <end position="501"/>
    </location>
</feature>
<evidence type="ECO:0000259" key="19">
    <source>
        <dbReference type="PROSITE" id="PS50181"/>
    </source>
</evidence>
<comment type="caution">
    <text evidence="20">The sequence shown here is derived from an EMBL/GenBank/DDBJ whole genome shotgun (WGS) entry which is preliminary data.</text>
</comment>
<dbReference type="Pfam" id="PF23598">
    <property type="entry name" value="LRR_14"/>
    <property type="match status" value="1"/>
</dbReference>
<keyword evidence="6" id="KW-0433">Leucine-rich repeat</keyword>
<keyword evidence="9" id="KW-0732">Signal</keyword>
<keyword evidence="15" id="KW-0804">Transcription</keyword>
<sequence>MSDAASLAAVFSLLEQIKQRAAATAERLAGIESSQSSLVSDVRRLKSIAGGSLNPTTINNLPNELILLIFRHIPRPTVFKLNRLSKRFKSWLSTPQFALLSSQSYSFPSAILTFRDWLRMPRNFRKAYAETPGHEGTLLKASGMGERVGVRKDAIPSEVACFPNVSELRLSKMQLVGSIPVEIGTMTLLVRLNLSGNQLVGPIPSSLWKLVNLQVLSLNSNLLTGTISPDIKLLKRLTVVQLGGNAFNGAIPSTITQLSHLTHLSLHDNNLTGIIPLDISRLAKLKELLLHNNRFSGSVPTSAVTKMYSLEGLYLSGNSFIGIVPSVACLNLKRLALDPANRPDLMTERMFKMLSQLIPSYTITGNDIIASQTASLVTDYLHHLENNILRPPTNPPLPPPVAPSAWDTLPRSSGPIYPSYSHNVYSDSGPSHTVTPPTPMRYTPLAPSYAPTSPSYSPTSPSYSPTSPSYSPTSPSYNPTSLSYTYPGASTSTSGPSYSPTRLGSPRRYETRDDFTSFVYDQSSTSDNKPVSSPKSPCYSPTSPTYSPNYDDITSNDEPSYSPVSPSYSPTLNSSIHDDGNANTVNNEPKSSNDEPTYSLTSPSNTPPSDFGPIHKVSASNNEPRYSLTSPTYHPTDYDSDTDVMDSTSGPRFCPESPSHEYRGAGGSLPRFAESSSSALNDGNVGSGAGSEVVGGGSEVSHVGSVDDSDRVVNMGSGSGKMTRTTSPSNARAPATLDSIMTLLETMNKRLAAVEQTTTELKATFSASHKLMHRQLQQLTNETQKFFRVFSDLPIELVGLILAWLPPRNSIKLRRVNKAFLAAISSRHFAVANLARFQQIARTHDLFTWVRWPANFQDAYASVGPAKDWPDIVINNHSFAALKKLPPLHLFKNARAVKFNHNMCQGRIMPELGTLANLRILSFSTNRLTGLIPEELFHATNLEVLCLDHNRFDGPVSPRISALKKLKTLNLQQCELFGPILEHLTEMEHLEVLNLANNRFTGTVPDDLLNLNNLRELSLQSNMFSGELLIEDGWENMRSLDISANRFSGPVPDFSNMSQLERLHLTDNSFEGSLDLDLDSVPNLNHLCVDERNHPEDPSDMMASLLKGNFEEDDEDEDDDMFYHPHLFGGFPMMPFFNHMVDDSDEESDDYPY</sequence>
<evidence type="ECO:0000256" key="7">
    <source>
        <dbReference type="ARBA" id="ARBA00022692"/>
    </source>
</evidence>
<feature type="compositionally biased region" description="Gly residues" evidence="18">
    <location>
        <begin position="685"/>
        <end position="698"/>
    </location>
</feature>
<feature type="compositionally biased region" description="Polar residues" evidence="18">
    <location>
        <begin position="519"/>
        <end position="531"/>
    </location>
</feature>
<gene>
    <name evidence="20" type="ORF">BCR33DRAFT_765202</name>
</gene>
<name>A0A1Y2CG10_9FUNG</name>
<dbReference type="SUPFAM" id="SSF52058">
    <property type="entry name" value="L domain-like"/>
    <property type="match status" value="2"/>
</dbReference>
<dbReference type="Gene3D" id="3.80.10.10">
    <property type="entry name" value="Ribonuclease Inhibitor"/>
    <property type="match status" value="3"/>
</dbReference>
<dbReference type="Proteomes" id="UP000193642">
    <property type="component" value="Unassembled WGS sequence"/>
</dbReference>
<comment type="similarity">
    <text evidence="3">Belongs to the RLP family.</text>
</comment>
<dbReference type="InterPro" id="IPR001810">
    <property type="entry name" value="F-box_dom"/>
</dbReference>
<dbReference type="InterPro" id="IPR003591">
    <property type="entry name" value="Leu-rich_rpt_typical-subtyp"/>
</dbReference>
<accession>A0A1Y2CG10</accession>
<comment type="subcellular location">
    <subcellularLocation>
        <location evidence="2">Cell membrane</location>
    </subcellularLocation>
    <subcellularLocation>
        <location evidence="17">Endomembrane system</location>
        <topology evidence="17">Single-pass membrane protein</topology>
    </subcellularLocation>
    <subcellularLocation>
        <location evidence="1">Nucleus</location>
    </subcellularLocation>
</comment>
<evidence type="ECO:0000256" key="1">
    <source>
        <dbReference type="ARBA" id="ARBA00004123"/>
    </source>
</evidence>
<dbReference type="GO" id="GO:0046872">
    <property type="term" value="F:metal ion binding"/>
    <property type="evidence" value="ECO:0007669"/>
    <property type="project" value="UniProtKB-KW"/>
</dbReference>
<dbReference type="OrthoDB" id="1053178at2759"/>
<evidence type="ECO:0000256" key="14">
    <source>
        <dbReference type="ARBA" id="ARBA00023136"/>
    </source>
</evidence>
<feature type="compositionally biased region" description="Polar residues" evidence="18">
    <location>
        <begin position="720"/>
        <end position="730"/>
    </location>
</feature>
<dbReference type="STRING" id="329046.A0A1Y2CG10"/>
<dbReference type="AlphaFoldDB" id="A0A1Y2CG10"/>
<keyword evidence="7" id="KW-0812">Transmembrane</keyword>
<dbReference type="InterPro" id="IPR032675">
    <property type="entry name" value="LRR_dom_sf"/>
</dbReference>
<feature type="compositionally biased region" description="Low complexity" evidence="18">
    <location>
        <begin position="532"/>
        <end position="548"/>
    </location>
</feature>
<evidence type="ECO:0000256" key="5">
    <source>
        <dbReference type="ARBA" id="ARBA00022553"/>
    </source>
</evidence>
<evidence type="ECO:0000256" key="2">
    <source>
        <dbReference type="ARBA" id="ARBA00004236"/>
    </source>
</evidence>
<evidence type="ECO:0000256" key="12">
    <source>
        <dbReference type="ARBA" id="ARBA00022989"/>
    </source>
</evidence>
<evidence type="ECO:0000256" key="8">
    <source>
        <dbReference type="ARBA" id="ARBA00022723"/>
    </source>
</evidence>
<protein>
    <submittedName>
        <fullName evidence="20">L domain-like protein</fullName>
    </submittedName>
</protein>
<feature type="compositionally biased region" description="Polar residues" evidence="18">
    <location>
        <begin position="618"/>
        <end position="633"/>
    </location>
</feature>
<dbReference type="InterPro" id="IPR051502">
    <property type="entry name" value="RLP_Defense_Trigger"/>
</dbReference>
<evidence type="ECO:0000256" key="13">
    <source>
        <dbReference type="ARBA" id="ARBA00023125"/>
    </source>
</evidence>